<reference evidence="3 4" key="1">
    <citation type="submission" date="2019-04" db="EMBL/GenBank/DDBJ databases">
        <title>Annotation for the trematode Fasciola gigantica.</title>
        <authorList>
            <person name="Choi Y.-J."/>
        </authorList>
    </citation>
    <scope>NUCLEOTIDE SEQUENCE [LARGE SCALE GENOMIC DNA]</scope>
    <source>
        <strain evidence="3">Uganda_cow_1</strain>
    </source>
</reference>
<dbReference type="GO" id="GO:0072686">
    <property type="term" value="C:mitotic spindle"/>
    <property type="evidence" value="ECO:0007669"/>
    <property type="project" value="TreeGrafter"/>
</dbReference>
<dbReference type="GO" id="GO:0005815">
    <property type="term" value="C:microtubule organizing center"/>
    <property type="evidence" value="ECO:0007669"/>
    <property type="project" value="TreeGrafter"/>
</dbReference>
<feature type="domain" description="TOG" evidence="2">
    <location>
        <begin position="994"/>
        <end position="1227"/>
    </location>
</feature>
<feature type="compositionally biased region" description="Polar residues" evidence="1">
    <location>
        <begin position="955"/>
        <end position="968"/>
    </location>
</feature>
<dbReference type="Proteomes" id="UP000316759">
    <property type="component" value="Unassembled WGS sequence"/>
</dbReference>
<dbReference type="InterPro" id="IPR011989">
    <property type="entry name" value="ARM-like"/>
</dbReference>
<dbReference type="EMBL" id="SUNJ01014842">
    <property type="protein sequence ID" value="TPP56218.1"/>
    <property type="molecule type" value="Genomic_DNA"/>
</dbReference>
<keyword evidence="4" id="KW-1185">Reference proteome</keyword>
<dbReference type="PANTHER" id="PTHR21567">
    <property type="entry name" value="CLASP"/>
    <property type="match status" value="1"/>
</dbReference>
<dbReference type="InterPro" id="IPR024395">
    <property type="entry name" value="CLASP_N_dom"/>
</dbReference>
<comment type="caution">
    <text evidence="3">The sequence shown here is derived from an EMBL/GenBank/DDBJ whole genome shotgun (WGS) entry which is preliminary data.</text>
</comment>
<dbReference type="SUPFAM" id="SSF48371">
    <property type="entry name" value="ARM repeat"/>
    <property type="match status" value="2"/>
</dbReference>
<dbReference type="OrthoDB" id="46159at2759"/>
<dbReference type="InterPro" id="IPR016024">
    <property type="entry name" value="ARM-type_fold"/>
</dbReference>
<name>A0A504YBU1_FASGI</name>
<feature type="compositionally biased region" description="Polar residues" evidence="1">
    <location>
        <begin position="284"/>
        <end position="309"/>
    </location>
</feature>
<dbReference type="GO" id="GO:0045180">
    <property type="term" value="C:basal cortex"/>
    <property type="evidence" value="ECO:0007669"/>
    <property type="project" value="TreeGrafter"/>
</dbReference>
<evidence type="ECO:0000313" key="3">
    <source>
        <dbReference type="EMBL" id="TPP56218.1"/>
    </source>
</evidence>
<gene>
    <name evidence="3" type="ORF">FGIG_06911</name>
</gene>
<dbReference type="Gene3D" id="1.25.10.10">
    <property type="entry name" value="Leucine-rich Repeat Variant"/>
    <property type="match status" value="3"/>
</dbReference>
<dbReference type="Pfam" id="PF12348">
    <property type="entry name" value="CLASP_N"/>
    <property type="match status" value="1"/>
</dbReference>
<dbReference type="GO" id="GO:0005881">
    <property type="term" value="C:cytoplasmic microtubule"/>
    <property type="evidence" value="ECO:0007669"/>
    <property type="project" value="TreeGrafter"/>
</dbReference>
<sequence>MSRYSESHDHKTPCIRSRTCSVSGVGAVDEDVFHQSFVPAMSISAYSSKELTEILGRLKETLSGNPEEWEKRVDALKTLRALLANGAAQFEEFTMLLKTLEVPVDACLRDLRSAVVREACITVAYFSQELKNRFDRFAEAVLQTLIVLLSNSAKIMASSANVAIRFILENTHSPRLFPILVGSLSSKSSVTRKCVCEFLEIIFRVWPLNVLEKHVALLQDSLKKGINDADQEARMFARRAFPLFAAKFPDQANSLLQNLDAQKRKLIEKDLISAGMSGSIMSGDNGTAARSRSNSQTTMAPRSAVTNPVTRRPTRPVLGTVAASATGARPRPPITTQNEYGTIGRYTRHGSVAPAVDTRSRLSTRKKVSQSQPNSPCSDCERSISEHPDSRPSIADVNQCVVVNFMTNTGLRILPDWDLLGHEAYPHPPVPTCSDLIEPENCVIPDQLTTLIESQYLSLPARLHEQATSREVSPSRFTYASYGISNDSQGMSYNASGYASRNGLMGHTAGNAGYIPSEGGLINSTYRPPVSSRIPRSQGASREGSPTRSVASGYSAASYQNHSQLSQPSPMSRFGQANSSYRTRQRRKSSYYLSLFVSKTFMLDPLTLIPDDIKRLTDAFNKMFADSQSKVVSLFMDTLQFFIKEYNPMLRDWLYTLLIRLLHRQSHEVLGSHQKAIQETLFVLRSHFPLNVQFVTCCHFVMDNTQAPNSKVKVCLLEYLKDLILMMNPDAIAAPTPEMNLAISRIISWSTEPKSADVRRMASRVIIKLYDLNTSSFSAILQSLPRASQERASEILKTYQKTTTGGGRMDSNLSTGSWRAPSVDQADHILSPIDIGQSVYPPGDRNHMSPETVNSLIRQASEGIQSLTCGISSGIPTPQRRVSETGLMRSPMGYSPRADSQLSQPAGRVEPTNAVLRTMQPSNIISSPGPIQSTVLEPTPVANSYATPPVPLSDDPSQYNPAQQTRSNKLGGIFEQGDGPKLKKPVIGYQTLRKIREMPPEDIMSEILQELSNHNERHEQRKGCMLKLIKLLRDGVIQDWDEYFKPTLLILLETLGDDGIETRALALKVLQELVRTKPDLFHEFACLFVIKVLEACRDGEKTVNRAAEECSKVVAQCLPPDLCLSVLTPLINDWSLQINLPAVKMQEQVVRNAPEPLVSQVVDTIIPGLIVACNHEDSAMRKASIFCLVAIASKLGDVIWDHLTEMHVSKKRLLKLYIDREQASKTNSHESLGARS</sequence>
<dbReference type="GO" id="GO:0000776">
    <property type="term" value="C:kinetochore"/>
    <property type="evidence" value="ECO:0007669"/>
    <property type="project" value="TreeGrafter"/>
</dbReference>
<feature type="region of interest" description="Disordered" evidence="1">
    <location>
        <begin position="282"/>
        <end position="314"/>
    </location>
</feature>
<dbReference type="AlphaFoldDB" id="A0A504YBU1"/>
<feature type="region of interest" description="Disordered" evidence="1">
    <location>
        <begin position="951"/>
        <end position="981"/>
    </location>
</feature>
<dbReference type="GO" id="GO:0090307">
    <property type="term" value="P:mitotic spindle assembly"/>
    <property type="evidence" value="ECO:0007669"/>
    <property type="project" value="TreeGrafter"/>
</dbReference>
<dbReference type="InterPro" id="IPR034085">
    <property type="entry name" value="TOG"/>
</dbReference>
<evidence type="ECO:0000259" key="2">
    <source>
        <dbReference type="SMART" id="SM01349"/>
    </source>
</evidence>
<evidence type="ECO:0000313" key="4">
    <source>
        <dbReference type="Proteomes" id="UP000316759"/>
    </source>
</evidence>
<feature type="compositionally biased region" description="Basic and acidic residues" evidence="1">
    <location>
        <begin position="379"/>
        <end position="390"/>
    </location>
</feature>
<dbReference type="SMART" id="SM01349">
    <property type="entry name" value="TOG"/>
    <property type="match status" value="2"/>
</dbReference>
<dbReference type="GO" id="GO:0008017">
    <property type="term" value="F:microtubule binding"/>
    <property type="evidence" value="ECO:0007669"/>
    <property type="project" value="TreeGrafter"/>
</dbReference>
<accession>A0A504YBU1</accession>
<evidence type="ECO:0000256" key="1">
    <source>
        <dbReference type="SAM" id="MobiDB-lite"/>
    </source>
</evidence>
<proteinExistence type="predicted"/>
<dbReference type="GO" id="GO:0040001">
    <property type="term" value="P:establishment of mitotic spindle localization"/>
    <property type="evidence" value="ECO:0007669"/>
    <property type="project" value="TreeGrafter"/>
</dbReference>
<dbReference type="GO" id="GO:0005876">
    <property type="term" value="C:spindle microtubule"/>
    <property type="evidence" value="ECO:0007669"/>
    <property type="project" value="TreeGrafter"/>
</dbReference>
<feature type="compositionally biased region" description="Polar residues" evidence="1">
    <location>
        <begin position="534"/>
        <end position="582"/>
    </location>
</feature>
<feature type="region of interest" description="Disordered" evidence="1">
    <location>
        <begin position="354"/>
        <end position="392"/>
    </location>
</feature>
<dbReference type="STRING" id="46835.A0A504YBU1"/>
<protein>
    <submittedName>
        <fullName evidence="3">CLAP1</fullName>
    </submittedName>
</protein>
<dbReference type="PANTHER" id="PTHR21567:SF9">
    <property type="entry name" value="CLIP-ASSOCIATING PROTEIN"/>
    <property type="match status" value="1"/>
</dbReference>
<feature type="region of interest" description="Disordered" evidence="1">
    <location>
        <begin position="525"/>
        <end position="582"/>
    </location>
</feature>
<organism evidence="3 4">
    <name type="scientific">Fasciola gigantica</name>
    <name type="common">Giant liver fluke</name>
    <dbReference type="NCBI Taxonomy" id="46835"/>
    <lineage>
        <taxon>Eukaryota</taxon>
        <taxon>Metazoa</taxon>
        <taxon>Spiralia</taxon>
        <taxon>Lophotrochozoa</taxon>
        <taxon>Platyhelminthes</taxon>
        <taxon>Trematoda</taxon>
        <taxon>Digenea</taxon>
        <taxon>Plagiorchiida</taxon>
        <taxon>Echinostomata</taxon>
        <taxon>Echinostomatoidea</taxon>
        <taxon>Fasciolidae</taxon>
        <taxon>Fasciola</taxon>
    </lineage>
</organism>
<feature type="domain" description="TOG" evidence="2">
    <location>
        <begin position="47"/>
        <end position="278"/>
    </location>
</feature>